<accession>A0ABZ0ISK8</accession>
<dbReference type="EMBL" id="CP136051">
    <property type="protein sequence ID" value="WOK06940.1"/>
    <property type="molecule type" value="Genomic_DNA"/>
</dbReference>
<dbReference type="InterPro" id="IPR018914">
    <property type="entry name" value="DUF2480"/>
</dbReference>
<keyword evidence="2" id="KW-1185">Reference proteome</keyword>
<dbReference type="RefSeq" id="WP_317489632.1">
    <property type="nucleotide sequence ID" value="NZ_CP136051.1"/>
</dbReference>
<proteinExistence type="predicted"/>
<evidence type="ECO:0000313" key="1">
    <source>
        <dbReference type="EMBL" id="WOK06940.1"/>
    </source>
</evidence>
<protein>
    <submittedName>
        <fullName evidence="1">DUF2480 family protein</fullName>
    </submittedName>
</protein>
<gene>
    <name evidence="1" type="ORF">RT717_28125</name>
</gene>
<name>A0ABZ0ISK8_9BACT</name>
<evidence type="ECO:0000313" key="2">
    <source>
        <dbReference type="Proteomes" id="UP001302349"/>
    </source>
</evidence>
<dbReference type="Pfam" id="PF10652">
    <property type="entry name" value="DUF2480"/>
    <property type="match status" value="1"/>
</dbReference>
<reference evidence="1 2" key="1">
    <citation type="journal article" date="2023" name="Microbiol. Resour. Announc.">
        <title>Complete Genome Sequence of Imperialibacter roseus strain P4T.</title>
        <authorList>
            <person name="Tizabi D.R."/>
            <person name="Bachvaroff T."/>
            <person name="Hill R.T."/>
        </authorList>
    </citation>
    <scope>NUCLEOTIDE SEQUENCE [LARGE SCALE GENOMIC DNA]</scope>
    <source>
        <strain evidence="1 2">P4T</strain>
    </source>
</reference>
<dbReference type="Proteomes" id="UP001302349">
    <property type="component" value="Chromosome"/>
</dbReference>
<organism evidence="1 2">
    <name type="scientific">Imperialibacter roseus</name>
    <dbReference type="NCBI Taxonomy" id="1324217"/>
    <lineage>
        <taxon>Bacteria</taxon>
        <taxon>Pseudomonadati</taxon>
        <taxon>Bacteroidota</taxon>
        <taxon>Cytophagia</taxon>
        <taxon>Cytophagales</taxon>
        <taxon>Flammeovirgaceae</taxon>
        <taxon>Imperialibacter</taxon>
    </lineage>
</organism>
<sequence>MEQPIVNRVASSSLISLDLAEFIPQGERAVFDLKDYLFQGMILREKDFRLAIKQFDWSVFQGKSVAIYCSTDAIIPTWAYMLVATKVNGVAAFSMKGSPEELEKKLFLRELDKKDWSTFDGAKVIIKGCSNLVDPDFSFFEATQRLIPWVSSLMYGEPCSTVPVFKKMS</sequence>